<dbReference type="Proteomes" id="UP001237780">
    <property type="component" value="Unassembled WGS sequence"/>
</dbReference>
<organism evidence="1 2">
    <name type="scientific">Phyllobacterium ifriqiyense</name>
    <dbReference type="NCBI Taxonomy" id="314238"/>
    <lineage>
        <taxon>Bacteria</taxon>
        <taxon>Pseudomonadati</taxon>
        <taxon>Pseudomonadota</taxon>
        <taxon>Alphaproteobacteria</taxon>
        <taxon>Hyphomicrobiales</taxon>
        <taxon>Phyllobacteriaceae</taxon>
        <taxon>Phyllobacterium</taxon>
    </lineage>
</organism>
<evidence type="ECO:0000313" key="1">
    <source>
        <dbReference type="EMBL" id="MDQ0996068.1"/>
    </source>
</evidence>
<dbReference type="RefSeq" id="WP_307278145.1">
    <property type="nucleotide sequence ID" value="NZ_JAUSZT010000002.1"/>
</dbReference>
<accession>A0ABU0S8L0</accession>
<protein>
    <submittedName>
        <fullName evidence="1">Uncharacterized protein</fullName>
    </submittedName>
</protein>
<reference evidence="1 2" key="1">
    <citation type="submission" date="2023-07" db="EMBL/GenBank/DDBJ databases">
        <title>Comparative genomics of wheat-associated soil bacteria to identify genetic determinants of phenazine resistance.</title>
        <authorList>
            <person name="Mouncey N."/>
        </authorList>
    </citation>
    <scope>NUCLEOTIDE SEQUENCE [LARGE SCALE GENOMIC DNA]</scope>
    <source>
        <strain evidence="1 2">W4I11</strain>
    </source>
</reference>
<dbReference type="EMBL" id="JAUSZT010000002">
    <property type="protein sequence ID" value="MDQ0996068.1"/>
    <property type="molecule type" value="Genomic_DNA"/>
</dbReference>
<name>A0ABU0S8L0_9HYPH</name>
<keyword evidence="2" id="KW-1185">Reference proteome</keyword>
<gene>
    <name evidence="1" type="ORF">QFZ34_001245</name>
</gene>
<sequence>MKIPNLTPQVIHTDSIPKDPAYGGLRILRVQDDPQALQAMQTGAYEFQSPAAGYSNVNGILSRKGFIAKAGQSRVAVTLNISLQTFVDLVKYDPSNPPPQDYNALGMKDMHDRTQSDFKGQKAANKNDFKDYLLEGIRGDRTLFLPTISGWQSSKVFDRTVFVVLDETNPHGLYGMAYLPKAPVMQADGQTQTAALFAVANSKDAIDAGALDDMIITLEVELNVDERKAGQSFADRNGRGSKKNKNLVISLDTSSALSELRFAAQQGTVFEERLATGRNTSTSETATKYIVDLSTMEQMLLNVISQGRIKPEHFKRFHVPYFEPFASDFLTMLGEQFSAQWLENTPANSDPFRRIYVHGWPFALKAIALAYHRARIDEIGPLAAAIGVPDASKTVDEAFKAEVEKQKSNWEQKPVISLEELRDRLTKIRWERYRKHWTDLTGTKIKDGKIRRLPLKSAGGKDMAVGQAQNTAYIINAVVDKILSDNWADLTQAIDA</sequence>
<comment type="caution">
    <text evidence="1">The sequence shown here is derived from an EMBL/GenBank/DDBJ whole genome shotgun (WGS) entry which is preliminary data.</text>
</comment>
<evidence type="ECO:0000313" key="2">
    <source>
        <dbReference type="Proteomes" id="UP001237780"/>
    </source>
</evidence>
<proteinExistence type="predicted"/>